<dbReference type="PANTHER" id="PTHR23346">
    <property type="entry name" value="TRANSLATIONAL ACTIVATOR GCN1-RELATED"/>
    <property type="match status" value="1"/>
</dbReference>
<keyword evidence="6" id="KW-1185">Reference proteome</keyword>
<sequence>MTVEQKEQPQMDLREVLKAFAVNVSSSSVNDQQKFIVDLASAISATKEPLPEPAIKGILKLLTPVAIFRYSQKESHRLVAKLFNTLQANNRDVTVKQLADTLISIFGSFPGASATEPIGKRAYLGVKWITAALQQRPFGEWTKETFSAATSALVVCCFIAMASDKAAALVVKKLSILFKKQPGYLGRLLETVKAMDSGSTPEKTLCLIAAIIRAAPQDATNWMTVALDFYVKGVLLPKVRPPHHVIVVSGAFLKYATHDIFKETLLPTMKKAMLRSPEIAVHGISNLLAQVKIELSSYAADILKSLSGQLISANDEIRDCSVAAVGALAKQCSEADCVKQLLKSLFAVLGGSEGKLTTAALRISVINATEALSQHTVSGADNVDSISQLAVEQYAALLKQEAHEGTSVALLNALCRWAVRFSNTLPPELITLFKNGLKPTSGSSGVRQAYLNCMIGVYQKQSVLSSLNDMAEQLQAIFDAGQKQAAQTPAVLESLGATVLLLKLFRVDRDNGASDRFTKVWRTAIDNQLFTKERFIGSLDDKGVLLLVEFLERILLDRPIELGGDGYPQDLCRALIVSLVWPLYIVRKKAKAAVARFLLLLDGVHFSTKMLNEFLAAVEEGWIENILTKARQQRVVATTEETGGKELDSVMSGKILCDCVVTLTKVEDSAVDDGIRQIGIASLLPCCLPAIVEYEGRLWMHVLSSLTKGDYHSLLHNHAFAQAAREKIFAHPSLQVAQNAVRLLVSLGADGGASRFEIWRQIDHDLMALDWKPLLAVTNEQVAIWKYPEGQLYDTSVIENNADDALDGRNMKRESKAYSFKEQMADLELRKELAAKRKNDGEKKLTPKQKTAMADQLKKESEVRARLNELYADVERPLSLFAAAVRGNPSGGVARMKLVLNVIVPLLKSPLVFDQVADCWLAIRDAGFDPTDDHLHDLVAYCSMRALGAAHVNEAWTEESLTNQIARTLQLLTDHCPDLKEEPSAAGRNLRLSPAAFAFTFPLLNAVLTHKSSSESLRIRALDFIEYHLDTEIIPANQLHVLPLDALVTLLTTLLANSAPGPVQHGASVCALNLAEVVDATFAESGVDLSELIEITVNSLQNESRVVREYVLNMLLQMRACLPSICAKNEQLRLLVVRRLAVARQDPEENCVKLASQLWHEAKFELDVRVCTQLLEDVISPMDFARDAASKALQVALREYPDQISPVLVKLGNIYEQKNELAAPIMDEVGRIVSEARDFWEARAGVASALVLICPLLPDNLVNQYFDIIIPRALMDRNTLVRDRMRDAAVEGVKEFGESHLDTLLPKFEQLLDDAPDVKSYDPLRQALVVLLGTLAKHLDHDDPKVRAIVARLIETLSTPSQQVQEAVSKCLSPLVPAIKDQAKELSTKLLWLLLEADNYGERRGAAYGIAGLVKGLGIVSLRELQIMPTLQDAIAEKKNAKHREGALIALEMLCTTLGKLFEPYIVQILPSLLICFGDSDPHVRKAAEDTSKAIMRQLSAHGVKLVLPSLLAALQEDSWRTKCGSVELLGAMAYCAPKQLSACLPNIVPRLIEVLADTHVKVQKAGEQALKQIGGVIRNPEIQVITQWLLSALLEPTTKTAPCLQKLVQTKFVHYIDAPSLALIMPIVRRAFDDRSTETRRVAGQIIANIYSLTDQKDIEPYLGDLIPGLKKSLLDPVPEIRAVAAKALGSMVASASGDTSVELREQIIPWLKERLVSDTTSVDRAGAAQGLCEVLGALGESQLAAVMPDVIRTAESEEVTPAVRDGYVLMYIYLPMVFGDKFTPYLPRVVPSLLKALADESEFVRESALKAGQRLINTYCVDSKRLLLPQLERGLFDDSWRIRHASVTLMGDFLFKISGVSGKMTTATQNDDDTFGMETASKTILRELGQESRDRVLSGLYIARSDVALHVRQAAGHVWKIVVANTPRTLKEIMKTLFELLLGCLASSSEEKQQIAARCLGELVKKMGERILIEVVPVLEEGLKSDHADQRQGVCIALQEIISNTTKDVVLMYSSNLVPTVRTALYDPLPEVRNAAASTFDALHQSIGNAALEDILTPLLEQLDDPVVGEATLDGLRSVMEVKSRVVLPYLVPKLTTPPINTLALSKLSAVAGDALTKHLSKILDALLVECSNKMGTNEEQHELALCLDVLLSVTNTESVELVLGTLLQRAHKTNNIPSAILLAKFCQNTKVPLNEFTDQLLHGALLLYVSPVPAVVEGAIGALMALTQALDQREQLDAVPTIKHAVAQIHTTNASGVVPGFADPKGLQPLLPMIREGILSGGADMKETAGDTLGQLIGMSELAALKPHVVNITGPLIRVLGDRYPAPVKISILSTLALLLDKVTLLLKPFLPQLQSTFLPVLRLKAWHFGWMNIGWR</sequence>
<evidence type="ECO:0000256" key="3">
    <source>
        <dbReference type="ARBA" id="ARBA00022737"/>
    </source>
</evidence>
<evidence type="ECO:0000259" key="5">
    <source>
        <dbReference type="SMART" id="SM01349"/>
    </source>
</evidence>
<evidence type="ECO:0000313" key="6">
    <source>
        <dbReference type="Proteomes" id="UP000887566"/>
    </source>
</evidence>
<dbReference type="InterPro" id="IPR021133">
    <property type="entry name" value="HEAT_type_2"/>
</dbReference>
<proteinExistence type="inferred from homology"/>
<dbReference type="WBParaSite" id="PSAMB.scaffold12size138133.g190.t1">
    <property type="protein sequence ID" value="PSAMB.scaffold12size138133.g190.t1"/>
    <property type="gene ID" value="PSAMB.scaffold12size138133.g190"/>
</dbReference>
<protein>
    <submittedName>
        <fullName evidence="7">TOG domain-containing protein</fullName>
    </submittedName>
</protein>
<dbReference type="GO" id="GO:0005829">
    <property type="term" value="C:cytosol"/>
    <property type="evidence" value="ECO:0007669"/>
    <property type="project" value="TreeGrafter"/>
</dbReference>
<dbReference type="SMART" id="SM01349">
    <property type="entry name" value="TOG"/>
    <property type="match status" value="2"/>
</dbReference>
<name>A0A914UVT5_9BILA</name>
<feature type="repeat" description="HEAT" evidence="4">
    <location>
        <begin position="1667"/>
        <end position="1705"/>
    </location>
</feature>
<feature type="repeat" description="HEAT" evidence="4">
    <location>
        <begin position="2019"/>
        <end position="2056"/>
    </location>
</feature>
<dbReference type="Pfam" id="PF24984">
    <property type="entry name" value="HEAT_EF3_GNC1"/>
    <property type="match status" value="1"/>
</dbReference>
<accession>A0A914UVT5</accession>
<dbReference type="FunFam" id="1.25.10.10:FF:000090">
    <property type="entry name" value="eIF-2-alpha kinase activator GCN1"/>
    <property type="match status" value="1"/>
</dbReference>
<dbReference type="GO" id="GO:0034198">
    <property type="term" value="P:cellular response to amino acid starvation"/>
    <property type="evidence" value="ECO:0007669"/>
    <property type="project" value="TreeGrafter"/>
</dbReference>
<organism evidence="6 7">
    <name type="scientific">Plectus sambesii</name>
    <dbReference type="NCBI Taxonomy" id="2011161"/>
    <lineage>
        <taxon>Eukaryota</taxon>
        <taxon>Metazoa</taxon>
        <taxon>Ecdysozoa</taxon>
        <taxon>Nematoda</taxon>
        <taxon>Chromadorea</taxon>
        <taxon>Plectida</taxon>
        <taxon>Plectina</taxon>
        <taxon>Plectoidea</taxon>
        <taxon>Plectidae</taxon>
        <taxon>Plectus</taxon>
    </lineage>
</organism>
<comment type="similarity">
    <text evidence="1">Belongs to the GCN1 family.</text>
</comment>
<feature type="domain" description="TOG" evidence="5">
    <location>
        <begin position="1854"/>
        <end position="2075"/>
    </location>
</feature>
<dbReference type="Gene3D" id="1.25.10.10">
    <property type="entry name" value="Leucine-rich Repeat Variant"/>
    <property type="match status" value="6"/>
</dbReference>
<dbReference type="InterPro" id="IPR034085">
    <property type="entry name" value="TOG"/>
</dbReference>
<dbReference type="PANTHER" id="PTHR23346:SF7">
    <property type="entry name" value="STALLED RIBOSOME SENSOR GCN1"/>
    <property type="match status" value="1"/>
</dbReference>
<dbReference type="SUPFAM" id="SSF48371">
    <property type="entry name" value="ARM repeat"/>
    <property type="match status" value="3"/>
</dbReference>
<reference evidence="7" key="1">
    <citation type="submission" date="2022-11" db="UniProtKB">
        <authorList>
            <consortium name="WormBaseParasite"/>
        </authorList>
    </citation>
    <scope>IDENTIFICATION</scope>
</reference>
<dbReference type="GO" id="GO:0006417">
    <property type="term" value="P:regulation of translation"/>
    <property type="evidence" value="ECO:0007669"/>
    <property type="project" value="TreeGrafter"/>
</dbReference>
<dbReference type="Proteomes" id="UP000887566">
    <property type="component" value="Unplaced"/>
</dbReference>
<dbReference type="InterPro" id="IPR016024">
    <property type="entry name" value="ARM-type_fold"/>
</dbReference>
<dbReference type="InterPro" id="IPR057546">
    <property type="entry name" value="HEAT_GCN1"/>
</dbReference>
<dbReference type="InterPro" id="IPR011989">
    <property type="entry name" value="ARM-like"/>
</dbReference>
<feature type="domain" description="TOG" evidence="5">
    <location>
        <begin position="1373"/>
        <end position="1607"/>
    </location>
</feature>
<evidence type="ECO:0000256" key="1">
    <source>
        <dbReference type="ARBA" id="ARBA00007366"/>
    </source>
</evidence>
<evidence type="ECO:0000256" key="2">
    <source>
        <dbReference type="ARBA" id="ARBA00022553"/>
    </source>
</evidence>
<evidence type="ECO:0000256" key="4">
    <source>
        <dbReference type="PROSITE-ProRule" id="PRU00103"/>
    </source>
</evidence>
<keyword evidence="3" id="KW-0677">Repeat</keyword>
<dbReference type="Pfam" id="PF24993">
    <property type="entry name" value="GNC1_N"/>
    <property type="match status" value="1"/>
</dbReference>
<dbReference type="FunFam" id="1.25.10.10:FF:000096">
    <property type="entry name" value="eIF-2-alpha kinase activator gcn1"/>
    <property type="match status" value="1"/>
</dbReference>
<evidence type="ECO:0000313" key="7">
    <source>
        <dbReference type="WBParaSite" id="PSAMB.scaffold12size138133.g190.t1"/>
    </source>
</evidence>
<keyword evidence="2" id="KW-0597">Phosphoprotein</keyword>
<dbReference type="FunFam" id="1.25.10.10:FF:000162">
    <property type="entry name" value="GCN1, eIF2 alpha kinase activator homolog"/>
    <property type="match status" value="1"/>
</dbReference>
<dbReference type="InterPro" id="IPR056810">
    <property type="entry name" value="GNC1-like_N"/>
</dbReference>
<dbReference type="PROSITE" id="PS50077">
    <property type="entry name" value="HEAT_REPEAT"/>
    <property type="match status" value="2"/>
</dbReference>
<dbReference type="Pfam" id="PF24987">
    <property type="entry name" value="HEAT_EF3_N"/>
    <property type="match status" value="1"/>
</dbReference>
<dbReference type="GO" id="GO:0000226">
    <property type="term" value="P:microtubule cytoskeleton organization"/>
    <property type="evidence" value="ECO:0007669"/>
    <property type="project" value="UniProtKB-ARBA"/>
</dbReference>
<dbReference type="GO" id="GO:0019887">
    <property type="term" value="F:protein kinase regulator activity"/>
    <property type="evidence" value="ECO:0007669"/>
    <property type="project" value="TreeGrafter"/>
</dbReference>
<dbReference type="Pfam" id="PF23271">
    <property type="entry name" value="HEAT_GCN1"/>
    <property type="match status" value="2"/>
</dbReference>